<protein>
    <submittedName>
        <fullName evidence="1">Uncharacterized protein</fullName>
    </submittedName>
</protein>
<reference evidence="1 2" key="1">
    <citation type="submission" date="2020-02" db="EMBL/GenBank/DDBJ databases">
        <authorList>
            <person name="Ferguson B K."/>
        </authorList>
    </citation>
    <scope>NUCLEOTIDE SEQUENCE [LARGE SCALE GENOMIC DNA]</scope>
</reference>
<organism evidence="1 2">
    <name type="scientific">Nesidiocoris tenuis</name>
    <dbReference type="NCBI Taxonomy" id="355587"/>
    <lineage>
        <taxon>Eukaryota</taxon>
        <taxon>Metazoa</taxon>
        <taxon>Ecdysozoa</taxon>
        <taxon>Arthropoda</taxon>
        <taxon>Hexapoda</taxon>
        <taxon>Insecta</taxon>
        <taxon>Pterygota</taxon>
        <taxon>Neoptera</taxon>
        <taxon>Paraneoptera</taxon>
        <taxon>Hemiptera</taxon>
        <taxon>Heteroptera</taxon>
        <taxon>Panheteroptera</taxon>
        <taxon>Cimicomorpha</taxon>
        <taxon>Miridae</taxon>
        <taxon>Dicyphina</taxon>
        <taxon>Nesidiocoris</taxon>
    </lineage>
</organism>
<keyword evidence="2" id="KW-1185">Reference proteome</keyword>
<accession>A0A6H5HHN9</accession>
<name>A0A6H5HHN9_9HEMI</name>
<dbReference type="Proteomes" id="UP000479000">
    <property type="component" value="Unassembled WGS sequence"/>
</dbReference>
<gene>
    <name evidence="1" type="ORF">NTEN_LOCUS20919</name>
</gene>
<evidence type="ECO:0000313" key="2">
    <source>
        <dbReference type="Proteomes" id="UP000479000"/>
    </source>
</evidence>
<sequence>MRRSRLRSSSSVSSIFGCIALVQFRINRSLGHLIGFGNNNARGFPVLKSRQCLHGPTAHAHTSPDDFIVSNANYSEHCVSTLSSALSRGSRSISPWKSKQIGKRATSSCFDSSRTVCCHRCGCRYSKNFLQTPIIRQMQRLTIVFILIPGIWYNYNGGPSRTHREIFVADEAYNDANAKDYQGELIRVPHELNNYTPPYYGPRDIFHPRTVNRSSMAFHELQAKIRTGTALKVSQNSIGPLLAMMSSTLIRANLYNLPKSSVGVSNSRFKQSSTSLIFKLIFESSSKERRDDERQVRKMAALNKQCRIVRWRWGVEFGDALEPLRSEGFARNGGDSPRRTTGVEEDLAESNLPDFRVHVKPPSLTPWLKVVLQPFKGGHVPPGLPIGFRKDPSQQLHQEINLLGKTKILRPKTLKSVHFCGRKNKIENTKNANISERSFEIRLKSKPSGCQNTIAPLYIIINSGARTSIGAGTFQREHSQVRDAIVSLGVGNSKWIQHCYIIPSQSPRFDLPEFIVWPLDMKPNYRIAALFNIFDPDVTNTPNGRPPSPPHEVRFRRSLELRHSVVA</sequence>
<proteinExistence type="predicted"/>
<dbReference type="EMBL" id="CADCXU010030601">
    <property type="protein sequence ID" value="CAB0016791.1"/>
    <property type="molecule type" value="Genomic_DNA"/>
</dbReference>
<dbReference type="AlphaFoldDB" id="A0A6H5HHN9"/>
<evidence type="ECO:0000313" key="1">
    <source>
        <dbReference type="EMBL" id="CAB0016791.1"/>
    </source>
</evidence>
<dbReference type="PROSITE" id="PS51257">
    <property type="entry name" value="PROKAR_LIPOPROTEIN"/>
    <property type="match status" value="1"/>
</dbReference>